<keyword evidence="2" id="KW-1185">Reference proteome</keyword>
<gene>
    <name evidence="1" type="ORF">BDM02DRAFT_337346</name>
</gene>
<name>A0ACB6ZRD0_THEGA</name>
<dbReference type="Proteomes" id="UP000886501">
    <property type="component" value="Unassembled WGS sequence"/>
</dbReference>
<proteinExistence type="predicted"/>
<accession>A0ACB6ZRD0</accession>
<organism evidence="1 2">
    <name type="scientific">Thelephora ganbajun</name>
    <name type="common">Ganba fungus</name>
    <dbReference type="NCBI Taxonomy" id="370292"/>
    <lineage>
        <taxon>Eukaryota</taxon>
        <taxon>Fungi</taxon>
        <taxon>Dikarya</taxon>
        <taxon>Basidiomycota</taxon>
        <taxon>Agaricomycotina</taxon>
        <taxon>Agaricomycetes</taxon>
        <taxon>Thelephorales</taxon>
        <taxon>Thelephoraceae</taxon>
        <taxon>Thelephora</taxon>
    </lineage>
</organism>
<reference evidence="1" key="1">
    <citation type="submission" date="2019-10" db="EMBL/GenBank/DDBJ databases">
        <authorList>
            <consortium name="DOE Joint Genome Institute"/>
            <person name="Kuo A."/>
            <person name="Miyauchi S."/>
            <person name="Kiss E."/>
            <person name="Drula E."/>
            <person name="Kohler A."/>
            <person name="Sanchez-Garcia M."/>
            <person name="Andreopoulos B."/>
            <person name="Barry K.W."/>
            <person name="Bonito G."/>
            <person name="Buee M."/>
            <person name="Carver A."/>
            <person name="Chen C."/>
            <person name="Cichocki N."/>
            <person name="Clum A."/>
            <person name="Culley D."/>
            <person name="Crous P.W."/>
            <person name="Fauchery L."/>
            <person name="Girlanda M."/>
            <person name="Hayes R."/>
            <person name="Keri Z."/>
            <person name="Labutti K."/>
            <person name="Lipzen A."/>
            <person name="Lombard V."/>
            <person name="Magnuson J."/>
            <person name="Maillard F."/>
            <person name="Morin E."/>
            <person name="Murat C."/>
            <person name="Nolan M."/>
            <person name="Ohm R."/>
            <person name="Pangilinan J."/>
            <person name="Pereira M."/>
            <person name="Perotto S."/>
            <person name="Peter M."/>
            <person name="Riley R."/>
            <person name="Sitrit Y."/>
            <person name="Stielow B."/>
            <person name="Szollosi G."/>
            <person name="Zifcakova L."/>
            <person name="Stursova M."/>
            <person name="Spatafora J.W."/>
            <person name="Tedersoo L."/>
            <person name="Vaario L.-M."/>
            <person name="Yamada A."/>
            <person name="Yan M."/>
            <person name="Wang P."/>
            <person name="Xu J."/>
            <person name="Bruns T."/>
            <person name="Baldrian P."/>
            <person name="Vilgalys R."/>
            <person name="Henrissat B."/>
            <person name="Grigoriev I.V."/>
            <person name="Hibbett D."/>
            <person name="Nagy L.G."/>
            <person name="Martin F.M."/>
        </authorList>
    </citation>
    <scope>NUCLEOTIDE SEQUENCE</scope>
    <source>
        <strain evidence="1">P2</strain>
    </source>
</reference>
<dbReference type="EMBL" id="MU117971">
    <property type="protein sequence ID" value="KAF9652008.1"/>
    <property type="molecule type" value="Genomic_DNA"/>
</dbReference>
<comment type="caution">
    <text evidence="1">The sequence shown here is derived from an EMBL/GenBank/DDBJ whole genome shotgun (WGS) entry which is preliminary data.</text>
</comment>
<reference evidence="1" key="2">
    <citation type="journal article" date="2020" name="Nat. Commun.">
        <title>Large-scale genome sequencing of mycorrhizal fungi provides insights into the early evolution of symbiotic traits.</title>
        <authorList>
            <person name="Miyauchi S."/>
            <person name="Kiss E."/>
            <person name="Kuo A."/>
            <person name="Drula E."/>
            <person name="Kohler A."/>
            <person name="Sanchez-Garcia M."/>
            <person name="Morin E."/>
            <person name="Andreopoulos B."/>
            <person name="Barry K.W."/>
            <person name="Bonito G."/>
            <person name="Buee M."/>
            <person name="Carver A."/>
            <person name="Chen C."/>
            <person name="Cichocki N."/>
            <person name="Clum A."/>
            <person name="Culley D."/>
            <person name="Crous P.W."/>
            <person name="Fauchery L."/>
            <person name="Girlanda M."/>
            <person name="Hayes R.D."/>
            <person name="Keri Z."/>
            <person name="LaButti K."/>
            <person name="Lipzen A."/>
            <person name="Lombard V."/>
            <person name="Magnuson J."/>
            <person name="Maillard F."/>
            <person name="Murat C."/>
            <person name="Nolan M."/>
            <person name="Ohm R.A."/>
            <person name="Pangilinan J."/>
            <person name="Pereira M.F."/>
            <person name="Perotto S."/>
            <person name="Peter M."/>
            <person name="Pfister S."/>
            <person name="Riley R."/>
            <person name="Sitrit Y."/>
            <person name="Stielow J.B."/>
            <person name="Szollosi G."/>
            <person name="Zifcakova L."/>
            <person name="Stursova M."/>
            <person name="Spatafora J.W."/>
            <person name="Tedersoo L."/>
            <person name="Vaario L.M."/>
            <person name="Yamada A."/>
            <person name="Yan M."/>
            <person name="Wang P."/>
            <person name="Xu J."/>
            <person name="Bruns T."/>
            <person name="Baldrian P."/>
            <person name="Vilgalys R."/>
            <person name="Dunand C."/>
            <person name="Henrissat B."/>
            <person name="Grigoriev I.V."/>
            <person name="Hibbett D."/>
            <person name="Nagy L.G."/>
            <person name="Martin F.M."/>
        </authorList>
    </citation>
    <scope>NUCLEOTIDE SEQUENCE</scope>
    <source>
        <strain evidence="1">P2</strain>
    </source>
</reference>
<evidence type="ECO:0000313" key="1">
    <source>
        <dbReference type="EMBL" id="KAF9652008.1"/>
    </source>
</evidence>
<protein>
    <submittedName>
        <fullName evidence="1">Uncharacterized protein</fullName>
    </submittedName>
</protein>
<sequence>MFNVKSRKLVLTLFCSLALVLVLTDGASANTQLDGHRMIRKRSPEILGRQTLGDIIDVGTQGEGGNPNPGPANSVSSVLSLHPGSSTSLPPSSTSGTPSTSSLSQSSSSKLSVSSSSSSSSSLSSSSSSSSTPTPSPSTSSPQNDVPSLTPTSTLSQGQKTEFRTVTSSDTSSTPTITPTSGASSTTKTTLTVLIGLAASVGAIVIIWTIIRKWKFKPSDKFEDRMQPIDWQPAGPEEGVPGLRRTTSTRSHASFYSGGHESDHNSSQQHGSNIRRGISPLPEHDFTAGPSHLAPGGGYADLARGPSPQPQMSQTHEAQYGVPLHHQGAYDSYGAVNGQRH</sequence>
<evidence type="ECO:0000313" key="2">
    <source>
        <dbReference type="Proteomes" id="UP000886501"/>
    </source>
</evidence>